<evidence type="ECO:0000256" key="1">
    <source>
        <dbReference type="ARBA" id="ARBA00004571"/>
    </source>
</evidence>
<keyword evidence="9 11" id="KW-0472">Membrane</keyword>
<feature type="chain" id="PRO_5004637310" evidence="13">
    <location>
        <begin position="23"/>
        <end position="750"/>
    </location>
</feature>
<evidence type="ECO:0000256" key="7">
    <source>
        <dbReference type="ARBA" id="ARBA00023065"/>
    </source>
</evidence>
<feature type="domain" description="TonB-dependent receptor-like beta-barrel" evidence="14">
    <location>
        <begin position="303"/>
        <end position="716"/>
    </location>
</feature>
<keyword evidence="7" id="KW-0406">Ion transport</keyword>
<keyword evidence="2 11" id="KW-0813">Transport</keyword>
<comment type="similarity">
    <text evidence="11 12">Belongs to the TonB-dependent receptor family.</text>
</comment>
<keyword evidence="5 11" id="KW-0812">Transmembrane</keyword>
<name>U2ZYE3_9SPHN</name>
<dbReference type="SUPFAM" id="SSF56935">
    <property type="entry name" value="Porins"/>
    <property type="match status" value="1"/>
</dbReference>
<evidence type="ECO:0000256" key="13">
    <source>
        <dbReference type="SAM" id="SignalP"/>
    </source>
</evidence>
<dbReference type="InterPro" id="IPR039426">
    <property type="entry name" value="TonB-dep_rcpt-like"/>
</dbReference>
<keyword evidence="3 11" id="KW-1134">Transmembrane beta strand</keyword>
<dbReference type="InterPro" id="IPR012910">
    <property type="entry name" value="Plug_dom"/>
</dbReference>
<dbReference type="Gene3D" id="2.40.170.20">
    <property type="entry name" value="TonB-dependent receptor, beta-barrel domain"/>
    <property type="match status" value="1"/>
</dbReference>
<organism evidence="16 17">
    <name type="scientific">Caenibius tardaugens NBRC 16725</name>
    <dbReference type="NCBI Taxonomy" id="1219035"/>
    <lineage>
        <taxon>Bacteria</taxon>
        <taxon>Pseudomonadati</taxon>
        <taxon>Pseudomonadota</taxon>
        <taxon>Alphaproteobacteria</taxon>
        <taxon>Sphingomonadales</taxon>
        <taxon>Erythrobacteraceae</taxon>
        <taxon>Caenibius</taxon>
    </lineage>
</organism>
<evidence type="ECO:0000259" key="15">
    <source>
        <dbReference type="Pfam" id="PF07715"/>
    </source>
</evidence>
<dbReference type="PROSITE" id="PS52016">
    <property type="entry name" value="TONB_DEPENDENT_REC_3"/>
    <property type="match status" value="1"/>
</dbReference>
<keyword evidence="4" id="KW-0410">Iron transport</keyword>
<dbReference type="PANTHER" id="PTHR32552:SF81">
    <property type="entry name" value="TONB-DEPENDENT OUTER MEMBRANE RECEPTOR"/>
    <property type="match status" value="1"/>
</dbReference>
<evidence type="ECO:0000313" key="17">
    <source>
        <dbReference type="Proteomes" id="UP000016568"/>
    </source>
</evidence>
<evidence type="ECO:0000256" key="5">
    <source>
        <dbReference type="ARBA" id="ARBA00022692"/>
    </source>
</evidence>
<evidence type="ECO:0000256" key="2">
    <source>
        <dbReference type="ARBA" id="ARBA00022448"/>
    </source>
</evidence>
<dbReference type="eggNOG" id="COG4774">
    <property type="taxonomic scope" value="Bacteria"/>
</dbReference>
<dbReference type="RefSeq" id="WP_021688455.1">
    <property type="nucleotide sequence ID" value="NZ_BASZ01000001.1"/>
</dbReference>
<dbReference type="GO" id="GO:0006826">
    <property type="term" value="P:iron ion transport"/>
    <property type="evidence" value="ECO:0007669"/>
    <property type="project" value="UniProtKB-KW"/>
</dbReference>
<feature type="signal peptide" evidence="13">
    <location>
        <begin position="1"/>
        <end position="22"/>
    </location>
</feature>
<dbReference type="EMBL" id="BASZ01000001">
    <property type="protein sequence ID" value="GAD47548.1"/>
    <property type="molecule type" value="Genomic_DNA"/>
</dbReference>
<comment type="subcellular location">
    <subcellularLocation>
        <location evidence="1 11">Cell outer membrane</location>
        <topology evidence="1 11">Multi-pass membrane protein</topology>
    </subcellularLocation>
</comment>
<evidence type="ECO:0000256" key="10">
    <source>
        <dbReference type="ARBA" id="ARBA00023237"/>
    </source>
</evidence>
<evidence type="ECO:0000256" key="6">
    <source>
        <dbReference type="ARBA" id="ARBA00023004"/>
    </source>
</evidence>
<keyword evidence="6" id="KW-0408">Iron</keyword>
<evidence type="ECO:0000259" key="14">
    <source>
        <dbReference type="Pfam" id="PF00593"/>
    </source>
</evidence>
<protein>
    <submittedName>
        <fullName evidence="16">Putative TonB-dependent receptor</fullName>
    </submittedName>
</protein>
<dbReference type="InterPro" id="IPR036942">
    <property type="entry name" value="Beta-barrel_TonB_sf"/>
</dbReference>
<evidence type="ECO:0000256" key="12">
    <source>
        <dbReference type="RuleBase" id="RU003357"/>
    </source>
</evidence>
<keyword evidence="10 11" id="KW-0998">Cell outer membrane</keyword>
<accession>U2ZYE3</accession>
<sequence>MKSMKAVFLYSAAITLPVAAHAQDQGKQADLNEIIVTAQKRSQSIHDVGIAITSLSGEELQKSKATDVSAVAAQIPGVVATTSSNLPAFTMRGIGMNDFASNFDAPIALYVDEVYRSKPYMASVPFFDIDHVEALKGPQGTTFGRNSTGGSVNFYTNAPTFTNEGAINAQIDNYGRARVDGFVNIKLSSELALRGSYYIAQGSGGPYRNLYTGKRFGGPNQFAGRIQALWEHNNTTIRLVGYGFRDKSELTPYKAPGIYNADGSLCPQLFNNAILQHADACLKFPVNPGPGTEGQREPNGKRNFAADFPWKANNRALGGYLRIEQEAGPLTITSLTSYDTFRRDQNEDSDASIFVSANTLLYSNIHQFSQELRATGQFGPLRVLVGGYYEHDSIRSAESANLAQNTIVLLPPFAPRLASAFRQKVRSLAIYTNNELELTDKLSFIFGLRYTSDRISVDGATFLGADDPTGASHTITPVIPVDAIDGKRTDGTTSFRGQINFKATPDHLFYASVSRGFRSGGYSVPFGGAISTFAPEQLTAYEVGSKSRFLDRTIDLNLAAFYYDYRDIQATVNDPASPLVAVTRNIGKSRTYGFEGDLTWRPDPSLTLRLGATYLDAKYNKTDATIQTYNGLIPLKGKRPINTPKWSFQGYLQKSFPISDSLELTGSTDVRFVGDRFLSVTNQTFDAAPSYWVQNARLAIGDPDGSWEIALWGKNIWNKTYLTYLNNVSFFRIQIYGEPASYGLSGTIKF</sequence>
<dbReference type="Pfam" id="PF07715">
    <property type="entry name" value="Plug"/>
    <property type="match status" value="1"/>
</dbReference>
<evidence type="ECO:0000256" key="11">
    <source>
        <dbReference type="PROSITE-ProRule" id="PRU01360"/>
    </source>
</evidence>
<dbReference type="PANTHER" id="PTHR32552">
    <property type="entry name" value="FERRICHROME IRON RECEPTOR-RELATED"/>
    <property type="match status" value="1"/>
</dbReference>
<gene>
    <name evidence="16" type="ORF">NT2_01_03170</name>
</gene>
<dbReference type="Proteomes" id="UP000016568">
    <property type="component" value="Unassembled WGS sequence"/>
</dbReference>
<evidence type="ECO:0000313" key="16">
    <source>
        <dbReference type="EMBL" id="GAD47548.1"/>
    </source>
</evidence>
<keyword evidence="16" id="KW-0675">Receptor</keyword>
<comment type="caution">
    <text evidence="16">The sequence shown here is derived from an EMBL/GenBank/DDBJ whole genome shotgun (WGS) entry which is preliminary data.</text>
</comment>
<dbReference type="GO" id="GO:0009279">
    <property type="term" value="C:cell outer membrane"/>
    <property type="evidence" value="ECO:0007669"/>
    <property type="project" value="UniProtKB-SubCell"/>
</dbReference>
<dbReference type="AlphaFoldDB" id="U2ZYE3"/>
<evidence type="ECO:0000256" key="4">
    <source>
        <dbReference type="ARBA" id="ARBA00022496"/>
    </source>
</evidence>
<keyword evidence="8 12" id="KW-0798">TonB box</keyword>
<dbReference type="Pfam" id="PF00593">
    <property type="entry name" value="TonB_dep_Rec_b-barrel"/>
    <property type="match status" value="1"/>
</dbReference>
<dbReference type="InterPro" id="IPR000531">
    <property type="entry name" value="Beta-barrel_TonB"/>
</dbReference>
<keyword evidence="13" id="KW-0732">Signal</keyword>
<reference evidence="16 17" key="1">
    <citation type="submission" date="2013-09" db="EMBL/GenBank/DDBJ databases">
        <title>Whole genome shotgun sequence of Novosphingobium tardaugens NBRC 16725.</title>
        <authorList>
            <person name="Isaki S."/>
            <person name="Hosoyama A."/>
            <person name="Tsuchikane K."/>
            <person name="Katsumata H."/>
            <person name="Ando Y."/>
            <person name="Yamazaki S."/>
            <person name="Fujita N."/>
        </authorList>
    </citation>
    <scope>NUCLEOTIDE SEQUENCE [LARGE SCALE GENOMIC DNA]</scope>
    <source>
        <strain evidence="16 17">NBRC 16725</strain>
    </source>
</reference>
<proteinExistence type="inferred from homology"/>
<evidence type="ECO:0000256" key="9">
    <source>
        <dbReference type="ARBA" id="ARBA00023136"/>
    </source>
</evidence>
<evidence type="ECO:0000256" key="8">
    <source>
        <dbReference type="ARBA" id="ARBA00023077"/>
    </source>
</evidence>
<keyword evidence="17" id="KW-1185">Reference proteome</keyword>
<feature type="domain" description="TonB-dependent receptor plug" evidence="15">
    <location>
        <begin position="47"/>
        <end position="150"/>
    </location>
</feature>
<evidence type="ECO:0000256" key="3">
    <source>
        <dbReference type="ARBA" id="ARBA00022452"/>
    </source>
</evidence>